<evidence type="ECO:0000256" key="6">
    <source>
        <dbReference type="ARBA" id="ARBA00023004"/>
    </source>
</evidence>
<keyword evidence="4" id="KW-0732">Signal</keyword>
<evidence type="ECO:0000256" key="5">
    <source>
        <dbReference type="ARBA" id="ARBA00023002"/>
    </source>
</evidence>
<organism evidence="9 10">
    <name type="scientific">Chitinophaga parva</name>
    <dbReference type="NCBI Taxonomy" id="2169414"/>
    <lineage>
        <taxon>Bacteria</taxon>
        <taxon>Pseudomonadati</taxon>
        <taxon>Bacteroidota</taxon>
        <taxon>Chitinophagia</taxon>
        <taxon>Chitinophagales</taxon>
        <taxon>Chitinophagaceae</taxon>
        <taxon>Chitinophaga</taxon>
    </lineage>
</organism>
<evidence type="ECO:0000256" key="2">
    <source>
        <dbReference type="ARBA" id="ARBA00022617"/>
    </source>
</evidence>
<evidence type="ECO:0000256" key="1">
    <source>
        <dbReference type="ARBA" id="ARBA00004196"/>
    </source>
</evidence>
<dbReference type="OrthoDB" id="9805202at2"/>
<evidence type="ECO:0000313" key="10">
    <source>
        <dbReference type="Proteomes" id="UP000244450"/>
    </source>
</evidence>
<name>A0A2T7BJM1_9BACT</name>
<comment type="caution">
    <text evidence="9">The sequence shown here is derived from an EMBL/GenBank/DDBJ whole genome shotgun (WGS) entry which is preliminary data.</text>
</comment>
<dbReference type="AlphaFoldDB" id="A0A2T7BJM1"/>
<feature type="domain" description="Cytochrome c" evidence="8">
    <location>
        <begin position="296"/>
        <end position="433"/>
    </location>
</feature>
<dbReference type="GO" id="GO:0009055">
    <property type="term" value="F:electron transfer activity"/>
    <property type="evidence" value="ECO:0007669"/>
    <property type="project" value="InterPro"/>
</dbReference>
<accession>A0A2T7BJM1</accession>
<reference evidence="9 10" key="1">
    <citation type="submission" date="2018-04" db="EMBL/GenBank/DDBJ databases">
        <title>Chitinophaga fuyangensis sp. nov., isolated from soil in a chemical factory.</title>
        <authorList>
            <person name="Chen K."/>
        </authorList>
    </citation>
    <scope>NUCLEOTIDE SEQUENCE [LARGE SCALE GENOMIC DNA]</scope>
    <source>
        <strain evidence="9 10">LY-1</strain>
    </source>
</reference>
<dbReference type="InterPro" id="IPR009056">
    <property type="entry name" value="Cyt_c-like_dom"/>
</dbReference>
<evidence type="ECO:0000256" key="7">
    <source>
        <dbReference type="PROSITE-ProRule" id="PRU00433"/>
    </source>
</evidence>
<dbReference type="PANTHER" id="PTHR30600:SF10">
    <property type="entry name" value="BLL6722 PROTEIN"/>
    <property type="match status" value="1"/>
</dbReference>
<comment type="subcellular location">
    <subcellularLocation>
        <location evidence="1">Cell envelope</location>
    </subcellularLocation>
</comment>
<protein>
    <submittedName>
        <fullName evidence="9">Cytochrome C peroxidase</fullName>
    </submittedName>
</protein>
<sequence>MVEEAQVIASSARDIPGLFYHFTATDAQILESTRLELVRIMSLYISGYDAPMAKSGLREAIAALQALDSVYTMFDADSAEAGITRNIHYLQQDTSFDHFNRLTFLADYAIPLQRQLRTFAATQQLELNTAVTLNPAADNLFSADAFSMKAFPGGSNTDTMLVKQGRSLFFNKALSGHNDRSCATCHQPDRYFTDGLERNTALNGGKLPRNTPTLLYSCFQYSQFWDGRVKSLEEQVLAVMHNPDEMNACDDSVLHRLRLDSMGTVTRALAAYIRTLRPFSAAFDTYLQGDKKAMTPLQQHGFNIFMGKAQCGTCHFAPVFNGLTPPLYNRTEFEVLAAPLTENLVKRSADTDLGRYDFFRIDFYKGAFKTPTVRNAAVTGPYLHHGAFHSLEQVVEFYDRGGMHASNQTLAATPLQLSANEKKALVAFMQALTDKPSY</sequence>
<evidence type="ECO:0000256" key="3">
    <source>
        <dbReference type="ARBA" id="ARBA00022723"/>
    </source>
</evidence>
<dbReference type="PANTHER" id="PTHR30600">
    <property type="entry name" value="CYTOCHROME C PEROXIDASE-RELATED"/>
    <property type="match status" value="1"/>
</dbReference>
<dbReference type="EMBL" id="QCYK01000002">
    <property type="protein sequence ID" value="PUZ26489.1"/>
    <property type="molecule type" value="Genomic_DNA"/>
</dbReference>
<evidence type="ECO:0000313" key="9">
    <source>
        <dbReference type="EMBL" id="PUZ26489.1"/>
    </source>
</evidence>
<dbReference type="PROSITE" id="PS51007">
    <property type="entry name" value="CYTC"/>
    <property type="match status" value="2"/>
</dbReference>
<dbReference type="GO" id="GO:0020037">
    <property type="term" value="F:heme binding"/>
    <property type="evidence" value="ECO:0007669"/>
    <property type="project" value="InterPro"/>
</dbReference>
<keyword evidence="10" id="KW-1185">Reference proteome</keyword>
<keyword evidence="5" id="KW-0560">Oxidoreductase</keyword>
<keyword evidence="9" id="KW-0575">Peroxidase</keyword>
<proteinExistence type="predicted"/>
<dbReference type="InterPro" id="IPR004852">
    <property type="entry name" value="Di-haem_cyt_c_peroxidsae"/>
</dbReference>
<keyword evidence="2 7" id="KW-0349">Heme</keyword>
<keyword evidence="6 7" id="KW-0408">Iron</keyword>
<dbReference type="Proteomes" id="UP000244450">
    <property type="component" value="Unassembled WGS sequence"/>
</dbReference>
<dbReference type="GO" id="GO:0030313">
    <property type="term" value="C:cell envelope"/>
    <property type="evidence" value="ECO:0007669"/>
    <property type="project" value="UniProtKB-SubCell"/>
</dbReference>
<evidence type="ECO:0000256" key="4">
    <source>
        <dbReference type="ARBA" id="ARBA00022729"/>
    </source>
</evidence>
<evidence type="ECO:0000259" key="8">
    <source>
        <dbReference type="PROSITE" id="PS51007"/>
    </source>
</evidence>
<feature type="domain" description="Cytochrome c" evidence="8">
    <location>
        <begin position="160"/>
        <end position="277"/>
    </location>
</feature>
<keyword evidence="3 7" id="KW-0479">Metal-binding</keyword>
<dbReference type="GO" id="GO:0004130">
    <property type="term" value="F:cytochrome-c peroxidase activity"/>
    <property type="evidence" value="ECO:0007669"/>
    <property type="project" value="TreeGrafter"/>
</dbReference>
<dbReference type="Gene3D" id="1.10.760.10">
    <property type="entry name" value="Cytochrome c-like domain"/>
    <property type="match status" value="2"/>
</dbReference>
<dbReference type="Pfam" id="PF03150">
    <property type="entry name" value="CCP_MauG"/>
    <property type="match status" value="1"/>
</dbReference>
<dbReference type="InterPro" id="IPR036909">
    <property type="entry name" value="Cyt_c-like_dom_sf"/>
</dbReference>
<gene>
    <name evidence="9" type="ORF">DCC81_19135</name>
</gene>
<dbReference type="GO" id="GO:0046872">
    <property type="term" value="F:metal ion binding"/>
    <property type="evidence" value="ECO:0007669"/>
    <property type="project" value="UniProtKB-KW"/>
</dbReference>
<dbReference type="InterPro" id="IPR051395">
    <property type="entry name" value="Cytochrome_c_Peroxidase/MauG"/>
</dbReference>
<dbReference type="SUPFAM" id="SSF46626">
    <property type="entry name" value="Cytochrome c"/>
    <property type="match status" value="2"/>
</dbReference>